<dbReference type="GO" id="GO:0016887">
    <property type="term" value="F:ATP hydrolysis activity"/>
    <property type="evidence" value="ECO:0007669"/>
    <property type="project" value="InterPro"/>
</dbReference>
<keyword evidence="4" id="KW-0067">ATP-binding</keyword>
<keyword evidence="5 7" id="KW-1133">Transmembrane helix</keyword>
<dbReference type="Proteomes" id="UP000183982">
    <property type="component" value="Unassembled WGS sequence"/>
</dbReference>
<dbReference type="SUPFAM" id="SSF52540">
    <property type="entry name" value="P-loop containing nucleoside triphosphate hydrolases"/>
    <property type="match status" value="1"/>
</dbReference>
<evidence type="ECO:0000313" key="9">
    <source>
        <dbReference type="EMBL" id="SHK52129.1"/>
    </source>
</evidence>
<evidence type="ECO:0000313" key="10">
    <source>
        <dbReference type="Proteomes" id="UP000183982"/>
    </source>
</evidence>
<reference evidence="10" key="1">
    <citation type="submission" date="2016-11" db="EMBL/GenBank/DDBJ databases">
        <authorList>
            <person name="Varghese N."/>
            <person name="Submissions S."/>
        </authorList>
    </citation>
    <scope>NUCLEOTIDE SEQUENCE [LARGE SCALE GENOMIC DNA]</scope>
    <source>
        <strain evidence="10">DSM 100564</strain>
    </source>
</reference>
<feature type="domain" description="ABC transmembrane type-1" evidence="8">
    <location>
        <begin position="152"/>
        <end position="428"/>
    </location>
</feature>
<name>A0A1M6T5F5_9RHOB</name>
<dbReference type="OrthoDB" id="5288404at2"/>
<dbReference type="InterPro" id="IPR003439">
    <property type="entry name" value="ABC_transporter-like_ATP-bd"/>
</dbReference>
<dbReference type="InterPro" id="IPR011527">
    <property type="entry name" value="ABC1_TM_dom"/>
</dbReference>
<keyword evidence="2 7" id="KW-0812">Transmembrane</keyword>
<proteinExistence type="predicted"/>
<keyword evidence="6 7" id="KW-0472">Membrane</keyword>
<feature type="transmembrane region" description="Helical" evidence="7">
    <location>
        <begin position="401"/>
        <end position="423"/>
    </location>
</feature>
<feature type="transmembrane region" description="Helical" evidence="7">
    <location>
        <begin position="182"/>
        <end position="200"/>
    </location>
</feature>
<dbReference type="InterPro" id="IPR036640">
    <property type="entry name" value="ABC1_TM_sf"/>
</dbReference>
<sequence length="637" mass="67708">MTNDPLDTDLNSGPAIAAFVHSVAIAMGGRRSPMVVQDAFAGLTDLADVDAVAAACNTLGIWAAPLSGPPVSWRDALDGAVLAKIDGSWAAIVRHEGDIQILPEGSAITEADILAARDFVMLRMVPEAGASSLTFELFATRARKMFRHVIWLSMVINLCALSVPFFTMAVYDRVLGGGARGALWALLSGALIVLALMYALRRARARLITNEHARLSASISLALARKVFRQPYAQRIGLTPDRALGSLRRGERAADLFSSNNVAAIYDAPFVALTLLAIGIVGGGMVVVPLLYLVMFLVLGLFIAQNHSSTDPEAAKHAAERQVRLEELATNAGPIRQSGLGTAWIRRFDRVTRSVSRDVFQSQKRNGAVQALGYVLGTGTALATLVIGLERVLAGTFSAGALMAIMLLTWRVTGPAQAFFLAIPRLKTLRGSWDQLKLSLSRPTISGNVHTQEAFPNTAPALSGQGLYYRYPSSATPAVSGLSFDVPAGSTVVILGPNGSGKTTLLRLLAGVVATQSGSFLANGRAFDQYDIDDYSSKITFVPAGTAGFTDQLSETSTAFFLDNPGEDDVTGSHDILTRFIADRKGAATIFVASHDTNLAEHADFAIVLDRGSLAYFGPVKKPDASDTAEETLKEST</sequence>
<evidence type="ECO:0000256" key="3">
    <source>
        <dbReference type="ARBA" id="ARBA00022741"/>
    </source>
</evidence>
<keyword evidence="3" id="KW-0547">Nucleotide-binding</keyword>
<feature type="transmembrane region" description="Helical" evidence="7">
    <location>
        <begin position="286"/>
        <end position="304"/>
    </location>
</feature>
<evidence type="ECO:0000256" key="5">
    <source>
        <dbReference type="ARBA" id="ARBA00022989"/>
    </source>
</evidence>
<dbReference type="RefSeq" id="WP_073256855.1">
    <property type="nucleotide sequence ID" value="NZ_FQZQ01000035.1"/>
</dbReference>
<dbReference type="InterPro" id="IPR039421">
    <property type="entry name" value="Type_1_exporter"/>
</dbReference>
<keyword evidence="10" id="KW-1185">Reference proteome</keyword>
<dbReference type="GO" id="GO:0005524">
    <property type="term" value="F:ATP binding"/>
    <property type="evidence" value="ECO:0007669"/>
    <property type="project" value="UniProtKB-KW"/>
</dbReference>
<gene>
    <name evidence="9" type="ORF">SAMN05444000_1356</name>
</gene>
<dbReference type="InterPro" id="IPR027417">
    <property type="entry name" value="P-loop_NTPase"/>
</dbReference>
<evidence type="ECO:0000256" key="2">
    <source>
        <dbReference type="ARBA" id="ARBA00022692"/>
    </source>
</evidence>
<dbReference type="InterPro" id="IPR003593">
    <property type="entry name" value="AAA+_ATPase"/>
</dbReference>
<dbReference type="PANTHER" id="PTHR24221">
    <property type="entry name" value="ATP-BINDING CASSETTE SUB-FAMILY B"/>
    <property type="match status" value="1"/>
</dbReference>
<dbReference type="STRING" id="1470563.SAMN05444000_1356"/>
<dbReference type="SUPFAM" id="SSF90123">
    <property type="entry name" value="ABC transporter transmembrane region"/>
    <property type="match status" value="1"/>
</dbReference>
<feature type="transmembrane region" description="Helical" evidence="7">
    <location>
        <begin position="371"/>
        <end position="389"/>
    </location>
</feature>
<accession>A0A1M6T5F5</accession>
<comment type="subcellular location">
    <subcellularLocation>
        <location evidence="1">Cell membrane</location>
        <topology evidence="1">Multi-pass membrane protein</topology>
    </subcellularLocation>
</comment>
<dbReference type="SMART" id="SM00382">
    <property type="entry name" value="AAA"/>
    <property type="match status" value="1"/>
</dbReference>
<dbReference type="PROSITE" id="PS50929">
    <property type="entry name" value="ABC_TM1F"/>
    <property type="match status" value="1"/>
</dbReference>
<dbReference type="EMBL" id="FQZQ01000035">
    <property type="protein sequence ID" value="SHK52129.1"/>
    <property type="molecule type" value="Genomic_DNA"/>
</dbReference>
<feature type="transmembrane region" description="Helical" evidence="7">
    <location>
        <begin position="12"/>
        <end position="29"/>
    </location>
</feature>
<evidence type="ECO:0000256" key="4">
    <source>
        <dbReference type="ARBA" id="ARBA00022840"/>
    </source>
</evidence>
<dbReference type="GO" id="GO:0034040">
    <property type="term" value="F:ATPase-coupled lipid transmembrane transporter activity"/>
    <property type="evidence" value="ECO:0007669"/>
    <property type="project" value="TreeGrafter"/>
</dbReference>
<protein>
    <submittedName>
        <fullName evidence="9">ABC-type bacteriocin/lantibiotic exporter, contains an N-terminal double-glycine peptidase domain</fullName>
    </submittedName>
</protein>
<dbReference type="GO" id="GO:0140359">
    <property type="term" value="F:ABC-type transporter activity"/>
    <property type="evidence" value="ECO:0007669"/>
    <property type="project" value="InterPro"/>
</dbReference>
<organism evidence="9 10">
    <name type="scientific">Shimia gijangensis</name>
    <dbReference type="NCBI Taxonomy" id="1470563"/>
    <lineage>
        <taxon>Bacteria</taxon>
        <taxon>Pseudomonadati</taxon>
        <taxon>Pseudomonadota</taxon>
        <taxon>Alphaproteobacteria</taxon>
        <taxon>Rhodobacterales</taxon>
        <taxon>Roseobacteraceae</taxon>
    </lineage>
</organism>
<evidence type="ECO:0000259" key="8">
    <source>
        <dbReference type="PROSITE" id="PS50929"/>
    </source>
</evidence>
<evidence type="ECO:0000256" key="6">
    <source>
        <dbReference type="ARBA" id="ARBA00023136"/>
    </source>
</evidence>
<dbReference type="PANTHER" id="PTHR24221:SF248">
    <property type="entry name" value="ABC TRANSPORTER TRANSMEMBRANE REGION"/>
    <property type="match status" value="1"/>
</dbReference>
<dbReference type="Gene3D" id="3.40.50.300">
    <property type="entry name" value="P-loop containing nucleotide triphosphate hydrolases"/>
    <property type="match status" value="1"/>
</dbReference>
<dbReference type="Pfam" id="PF00005">
    <property type="entry name" value="ABC_tran"/>
    <property type="match status" value="1"/>
</dbReference>
<evidence type="ECO:0000256" key="7">
    <source>
        <dbReference type="SAM" id="Phobius"/>
    </source>
</evidence>
<dbReference type="GO" id="GO:0005886">
    <property type="term" value="C:plasma membrane"/>
    <property type="evidence" value="ECO:0007669"/>
    <property type="project" value="UniProtKB-SubCell"/>
</dbReference>
<feature type="transmembrane region" description="Helical" evidence="7">
    <location>
        <begin position="149"/>
        <end position="170"/>
    </location>
</feature>
<dbReference type="AlphaFoldDB" id="A0A1M6T5F5"/>
<dbReference type="Gene3D" id="1.20.1560.10">
    <property type="entry name" value="ABC transporter type 1, transmembrane domain"/>
    <property type="match status" value="1"/>
</dbReference>
<evidence type="ECO:0000256" key="1">
    <source>
        <dbReference type="ARBA" id="ARBA00004651"/>
    </source>
</evidence>